<accession>V5GP60</accession>
<protein>
    <recommendedName>
        <fullName evidence="3">Retrovirus-related Pol polyprotein</fullName>
    </recommendedName>
</protein>
<feature type="chain" id="PRO_5004734301" description="Retrovirus-related Pol polyprotein" evidence="1">
    <location>
        <begin position="25"/>
        <end position="236"/>
    </location>
</feature>
<dbReference type="InterPro" id="IPR036397">
    <property type="entry name" value="RNaseH_sf"/>
</dbReference>
<evidence type="ECO:0008006" key="3">
    <source>
        <dbReference type="Google" id="ProtNLM"/>
    </source>
</evidence>
<dbReference type="PANTHER" id="PTHR37984:SF5">
    <property type="entry name" value="PROTEIN NYNRIN-LIKE"/>
    <property type="match status" value="1"/>
</dbReference>
<dbReference type="GO" id="GO:0003676">
    <property type="term" value="F:nucleic acid binding"/>
    <property type="evidence" value="ECO:0007669"/>
    <property type="project" value="InterPro"/>
</dbReference>
<proteinExistence type="predicted"/>
<gene>
    <name evidence="2" type="primary">YRD6</name>
</gene>
<dbReference type="Gene3D" id="3.30.420.10">
    <property type="entry name" value="Ribonuclease H-like superfamily/Ribonuclease H"/>
    <property type="match status" value="1"/>
</dbReference>
<dbReference type="AlphaFoldDB" id="V5GP60"/>
<evidence type="ECO:0000256" key="1">
    <source>
        <dbReference type="SAM" id="SignalP"/>
    </source>
</evidence>
<feature type="signal peptide" evidence="1">
    <location>
        <begin position="1"/>
        <end position="24"/>
    </location>
</feature>
<dbReference type="PANTHER" id="PTHR37984">
    <property type="entry name" value="PROTEIN CBG26694"/>
    <property type="match status" value="1"/>
</dbReference>
<dbReference type="InterPro" id="IPR050951">
    <property type="entry name" value="Retrovirus_Pol_polyprotein"/>
</dbReference>
<evidence type="ECO:0000313" key="2">
    <source>
        <dbReference type="EMBL" id="JAB63387.1"/>
    </source>
</evidence>
<reference evidence="2" key="1">
    <citation type="submission" date="2013-07" db="EMBL/GenBank/DDBJ databases">
        <title>Midgut Transcriptome Profiling of Anoplphora glabripennis, a Lignocellulose Degrading, Wood-Boring Cerambycid.</title>
        <authorList>
            <person name="Scully E.D."/>
            <person name="Hoover K."/>
            <person name="Carlson J.E."/>
            <person name="Tien M."/>
            <person name="Geib S.M."/>
        </authorList>
    </citation>
    <scope>NUCLEOTIDE SEQUENCE</scope>
</reference>
<organism evidence="2">
    <name type="scientific">Anoplophora glabripennis</name>
    <name type="common">Asian longhorn beetle</name>
    <name type="synonym">Anoplophora nobilis</name>
    <dbReference type="NCBI Taxonomy" id="217634"/>
    <lineage>
        <taxon>Eukaryota</taxon>
        <taxon>Metazoa</taxon>
        <taxon>Ecdysozoa</taxon>
        <taxon>Arthropoda</taxon>
        <taxon>Hexapoda</taxon>
        <taxon>Insecta</taxon>
        <taxon>Pterygota</taxon>
        <taxon>Neoptera</taxon>
        <taxon>Endopterygota</taxon>
        <taxon>Coleoptera</taxon>
        <taxon>Polyphaga</taxon>
        <taxon>Cucujiformia</taxon>
        <taxon>Chrysomeloidea</taxon>
        <taxon>Cerambycidae</taxon>
        <taxon>Lamiinae</taxon>
        <taxon>Lamiini</taxon>
        <taxon>Anoplophora</taxon>
    </lineage>
</organism>
<name>V5GP60_ANOGL</name>
<sequence>MFCIGHLLQFALPITTLIARFLLAYRSTEHTSTGKTPASLMFGREIRTRLQILREDSEVDQEIRNQKQECELAEVVKTRNQSKKFYRGRRREFEPGEDVMVRDYRNVNQKSWTEGKIEERIGRTTYLCKLPTGKVWKRHANQIQTHLTTENGSDRRDTGVIDNSYNENNLQRYNRCNNKDHSEYFVNLPLFADMQVPSLVNCDQTTSDVRKSSRVIKQPNRLHDFITGQEYEELEG</sequence>
<keyword evidence="1" id="KW-0732">Signal</keyword>
<dbReference type="EMBL" id="GALX01005079">
    <property type="protein sequence ID" value="JAB63387.1"/>
    <property type="molecule type" value="Transcribed_RNA"/>
</dbReference>